<name>A0AAW6B2V1_9BACL</name>
<evidence type="ECO:0000313" key="2">
    <source>
        <dbReference type="Proteomes" id="UP001212217"/>
    </source>
</evidence>
<protein>
    <submittedName>
        <fullName evidence="1">Uncharacterized protein</fullName>
    </submittedName>
</protein>
<sequence>MNKIKSKEELLAGKSLVREEANNYTDHSIVGFNVKYDLIGKIVEGTDLTRKAVVRILQGIKPYVFEQFKFNPEEFILKAISIINSEKATAVIELLHTMLWKKNMM</sequence>
<comment type="caution">
    <text evidence="1">The sequence shown here is derived from an EMBL/GenBank/DDBJ whole genome shotgun (WGS) entry which is preliminary data.</text>
</comment>
<evidence type="ECO:0000313" key="1">
    <source>
        <dbReference type="EMBL" id="MDB6185546.1"/>
    </source>
</evidence>
<dbReference type="RefSeq" id="WP_271986970.1">
    <property type="nucleotide sequence ID" value="NZ_JAQMFS010000027.1"/>
</dbReference>
<dbReference type="EMBL" id="JAQMFS010000027">
    <property type="protein sequence ID" value="MDB6185546.1"/>
    <property type="molecule type" value="Genomic_DNA"/>
</dbReference>
<organism evidence="1 2">
    <name type="scientific">Gemella haemolysans</name>
    <dbReference type="NCBI Taxonomy" id="1379"/>
    <lineage>
        <taxon>Bacteria</taxon>
        <taxon>Bacillati</taxon>
        <taxon>Bacillota</taxon>
        <taxon>Bacilli</taxon>
        <taxon>Bacillales</taxon>
        <taxon>Gemellaceae</taxon>
        <taxon>Gemella</taxon>
    </lineage>
</organism>
<proteinExistence type="predicted"/>
<gene>
    <name evidence="1" type="ORF">PNO30_01995</name>
</gene>
<accession>A0AAW6B2V1</accession>
<dbReference type="Proteomes" id="UP001212217">
    <property type="component" value="Unassembled WGS sequence"/>
</dbReference>
<reference evidence="1" key="1">
    <citation type="submission" date="2023-08" db="EMBL/GenBank/DDBJ databases">
        <title>Dental plaque isolates bound by oral lectin ZG16B.</title>
        <authorList>
            <person name="Ghosh S."/>
        </authorList>
    </citation>
    <scope>NUCLEOTIDE SEQUENCE</scope>
    <source>
        <strain evidence="1">DP3_5B</strain>
    </source>
</reference>
<dbReference type="AlphaFoldDB" id="A0AAW6B2V1"/>